<dbReference type="SUPFAM" id="SSF53067">
    <property type="entry name" value="Actin-like ATPase domain"/>
    <property type="match status" value="1"/>
</dbReference>
<dbReference type="GO" id="GO:0009384">
    <property type="term" value="F:N-acylmannosamine kinase activity"/>
    <property type="evidence" value="ECO:0007669"/>
    <property type="project" value="UniProtKB-EC"/>
</dbReference>
<keyword evidence="2" id="KW-0119">Carbohydrate metabolism</keyword>
<accession>A0ABY3SAP8</accession>
<dbReference type="Gene3D" id="3.30.420.40">
    <property type="match status" value="2"/>
</dbReference>
<dbReference type="PROSITE" id="PS01125">
    <property type="entry name" value="ROK"/>
    <property type="match status" value="1"/>
</dbReference>
<protein>
    <submittedName>
        <fullName evidence="3">N-acetylmannosamine kinase</fullName>
        <ecNumber evidence="3">2.7.1.60</ecNumber>
    </submittedName>
</protein>
<organism evidence="3 4">
    <name type="scientific">Pseudocitrobacter corydidari</name>
    <dbReference type="NCBI Taxonomy" id="2891570"/>
    <lineage>
        <taxon>Bacteria</taxon>
        <taxon>Pseudomonadati</taxon>
        <taxon>Pseudomonadota</taxon>
        <taxon>Gammaproteobacteria</taxon>
        <taxon>Enterobacterales</taxon>
        <taxon>Enterobacteriaceae</taxon>
        <taxon>Pseudocitrobacter</taxon>
    </lineage>
</organism>
<dbReference type="InterPro" id="IPR043129">
    <property type="entry name" value="ATPase_NBD"/>
</dbReference>
<keyword evidence="3" id="KW-0808">Transferase</keyword>
<keyword evidence="4" id="KW-1185">Reference proteome</keyword>
<dbReference type="InterPro" id="IPR049874">
    <property type="entry name" value="ROK_cs"/>
</dbReference>
<keyword evidence="3" id="KW-0418">Kinase</keyword>
<dbReference type="PANTHER" id="PTHR18964">
    <property type="entry name" value="ROK (REPRESSOR, ORF, KINASE) FAMILY"/>
    <property type="match status" value="1"/>
</dbReference>
<dbReference type="InterPro" id="IPR036390">
    <property type="entry name" value="WH_DNA-bd_sf"/>
</dbReference>
<dbReference type="InterPro" id="IPR036388">
    <property type="entry name" value="WH-like_DNA-bd_sf"/>
</dbReference>
<proteinExistence type="inferred from homology"/>
<gene>
    <name evidence="3" type="primary">nanK_2</name>
    <name evidence="3" type="ORF">G163CM_45850</name>
</gene>
<dbReference type="Gene3D" id="1.10.10.10">
    <property type="entry name" value="Winged helix-like DNA-binding domain superfamily/Winged helix DNA-binding domain"/>
    <property type="match status" value="1"/>
</dbReference>
<dbReference type="EMBL" id="CP087880">
    <property type="protein sequence ID" value="UGS43802.1"/>
    <property type="molecule type" value="Genomic_DNA"/>
</dbReference>
<reference evidence="3 4" key="1">
    <citation type="journal article" date="2022" name="Int. J. Syst. Evol. Microbiol.">
        <title>Pseudocitrobacter corydidari sp. nov., isolated from the Asian emerald cockroach Corydidarum magnifica.</title>
        <authorList>
            <person name="Guzman J."/>
            <person name="Poehlein A."/>
            <person name="Glaeser S.P."/>
            <person name="Schwengers O."/>
            <person name="Blom J."/>
            <person name="Hollensteiner J."/>
            <person name="Kampfer P."/>
            <person name="Vilcinskas A."/>
        </authorList>
    </citation>
    <scope>NUCLEOTIDE SEQUENCE [LARGE SCALE GENOMIC DNA]</scope>
    <source>
        <strain evidence="3">G163CM</strain>
    </source>
</reference>
<sequence length="387" mass="42043">MKETGKGPAILRINNEKRVMAALRRQQCTTRQDLARQLTLSKNTVSLIIDDLIASGMVEEQGPLSSSGAGRRKIRIALRPERRLSAGIMIERQRVHLRVCDYFSQVLEERTWKTETQDPAALLRELGELCQQLVERYPSLIGIALGFPGIIDPLRGWMHHSSHLGWQDIDLLTPLQSKTSVPLLVMNSVKAAALLAVQTLQLSSSGNHFYLRVGEGVGGAMVVNNAVYTGSSWTAGEVGHLCVEASGPICSCGRAGCLEMMISQPAIQKALSQRQPGLTWATRLTAPDAMNVVMIKAGTYLGHALGQIVLLLNPGDIIVDCPWNQSAAFVKAVQKGVEQSALSFTLQHTKLHFIPESIDPANGLALGVIENSERPAFVMNSVVAEGE</sequence>
<comment type="similarity">
    <text evidence="1">Belongs to the ROK (NagC/XylR) family.</text>
</comment>
<dbReference type="InterPro" id="IPR000600">
    <property type="entry name" value="ROK"/>
</dbReference>
<dbReference type="SUPFAM" id="SSF46785">
    <property type="entry name" value="Winged helix' DNA-binding domain"/>
    <property type="match status" value="1"/>
</dbReference>
<dbReference type="EC" id="2.7.1.60" evidence="3"/>
<name>A0ABY3SAP8_9ENTR</name>
<evidence type="ECO:0000256" key="2">
    <source>
        <dbReference type="ARBA" id="ARBA00023277"/>
    </source>
</evidence>
<dbReference type="PANTHER" id="PTHR18964:SF149">
    <property type="entry name" value="BIFUNCTIONAL UDP-N-ACETYLGLUCOSAMINE 2-EPIMERASE_N-ACETYLMANNOSAMINE KINASE"/>
    <property type="match status" value="1"/>
</dbReference>
<dbReference type="RefSeq" id="WP_231826395.1">
    <property type="nucleotide sequence ID" value="NZ_CP087880.1"/>
</dbReference>
<dbReference type="Proteomes" id="UP001199659">
    <property type="component" value="Chromosome"/>
</dbReference>
<dbReference type="Pfam" id="PF00480">
    <property type="entry name" value="ROK"/>
    <property type="match status" value="1"/>
</dbReference>
<evidence type="ECO:0000313" key="3">
    <source>
        <dbReference type="EMBL" id="UGS43802.1"/>
    </source>
</evidence>
<evidence type="ECO:0000256" key="1">
    <source>
        <dbReference type="ARBA" id="ARBA00006479"/>
    </source>
</evidence>
<evidence type="ECO:0000313" key="4">
    <source>
        <dbReference type="Proteomes" id="UP001199659"/>
    </source>
</evidence>